<evidence type="ECO:0008006" key="4">
    <source>
        <dbReference type="Google" id="ProtNLM"/>
    </source>
</evidence>
<feature type="signal peptide" evidence="1">
    <location>
        <begin position="1"/>
        <end position="24"/>
    </location>
</feature>
<evidence type="ECO:0000313" key="3">
    <source>
        <dbReference type="Proteomes" id="UP001207742"/>
    </source>
</evidence>
<keyword evidence="3" id="KW-1185">Reference proteome</keyword>
<dbReference type="RefSeq" id="WP_264729863.1">
    <property type="nucleotide sequence ID" value="NZ_JAPDNR010000001.1"/>
</dbReference>
<sequence>MKPLLILWVLLLSCHLLPVANCYAAAEDELQEKALLVLKTKCNTCHIRNNPFKVFNSRNMNRHAAAIYEQVFVKGRMPKGTEVTLTAAERDILRSWLGPR</sequence>
<reference evidence="2 3" key="1">
    <citation type="submission" date="2022-10" db="EMBL/GenBank/DDBJ databases">
        <title>Chitinophaga nivalis PC15 sp. nov., isolated from Pyeongchang county, South Korea.</title>
        <authorList>
            <person name="Trinh H.N."/>
        </authorList>
    </citation>
    <scope>NUCLEOTIDE SEQUENCE [LARGE SCALE GENOMIC DNA]</scope>
    <source>
        <strain evidence="2 3">PC14</strain>
    </source>
</reference>
<dbReference type="EMBL" id="JAPDNS010000001">
    <property type="protein sequence ID" value="MCW3484316.1"/>
    <property type="molecule type" value="Genomic_DNA"/>
</dbReference>
<comment type="caution">
    <text evidence="2">The sequence shown here is derived from an EMBL/GenBank/DDBJ whole genome shotgun (WGS) entry which is preliminary data.</text>
</comment>
<protein>
    <recommendedName>
        <fullName evidence="4">Cytochrome c domain-containing protein</fullName>
    </recommendedName>
</protein>
<feature type="chain" id="PRO_5045681773" description="Cytochrome c domain-containing protein" evidence="1">
    <location>
        <begin position="25"/>
        <end position="100"/>
    </location>
</feature>
<gene>
    <name evidence="2" type="ORF">OL497_10450</name>
</gene>
<evidence type="ECO:0000313" key="2">
    <source>
        <dbReference type="EMBL" id="MCW3484316.1"/>
    </source>
</evidence>
<keyword evidence="1" id="KW-0732">Signal</keyword>
<accession>A0ABT3IK26</accession>
<proteinExistence type="predicted"/>
<organism evidence="2 3">
    <name type="scientific">Chitinophaga nivalis</name>
    <dbReference type="NCBI Taxonomy" id="2991709"/>
    <lineage>
        <taxon>Bacteria</taxon>
        <taxon>Pseudomonadati</taxon>
        <taxon>Bacteroidota</taxon>
        <taxon>Chitinophagia</taxon>
        <taxon>Chitinophagales</taxon>
        <taxon>Chitinophagaceae</taxon>
        <taxon>Chitinophaga</taxon>
    </lineage>
</organism>
<name>A0ABT3IK26_9BACT</name>
<evidence type="ECO:0000256" key="1">
    <source>
        <dbReference type="SAM" id="SignalP"/>
    </source>
</evidence>
<dbReference type="Proteomes" id="UP001207742">
    <property type="component" value="Unassembled WGS sequence"/>
</dbReference>